<dbReference type="Proteomes" id="UP000610746">
    <property type="component" value="Unassembled WGS sequence"/>
</dbReference>
<dbReference type="PANTHER" id="PTHR13947">
    <property type="entry name" value="GNAT FAMILY N-ACETYLTRANSFERASE"/>
    <property type="match status" value="1"/>
</dbReference>
<dbReference type="CDD" id="cd04301">
    <property type="entry name" value="NAT_SF"/>
    <property type="match status" value="1"/>
</dbReference>
<name>A0A8J8G8B9_9FLAO</name>
<dbReference type="RefSeq" id="WP_173779718.1">
    <property type="nucleotide sequence ID" value="NZ_JABSNO010000016.1"/>
</dbReference>
<dbReference type="SUPFAM" id="SSF55729">
    <property type="entry name" value="Acyl-CoA N-acyltransferases (Nat)"/>
    <property type="match status" value="1"/>
</dbReference>
<sequence length="160" mass="18850">MTNKLIQIISYQPQYKVEVNQLINEIKEEFDLQISNKSYGLKEPDFYCVAQVEKKIVGTVAINYENGFAVLKRMFVLKEMRGKIIGVSQLLMNKVLKNCIENNFDTIYLGTMEEFKAAHKFYEKNNFVKILKEDLPNEFINNPIDSVFYRLRVNKDDIKY</sequence>
<dbReference type="InterPro" id="IPR000182">
    <property type="entry name" value="GNAT_dom"/>
</dbReference>
<evidence type="ECO:0000313" key="3">
    <source>
        <dbReference type="EMBL" id="NRS93146.1"/>
    </source>
</evidence>
<evidence type="ECO:0000313" key="4">
    <source>
        <dbReference type="Proteomes" id="UP000610746"/>
    </source>
</evidence>
<dbReference type="Pfam" id="PF00583">
    <property type="entry name" value="Acetyltransf_1"/>
    <property type="match status" value="1"/>
</dbReference>
<gene>
    <name evidence="3" type="ORF">HNQ03_002232</name>
</gene>
<evidence type="ECO:0000259" key="2">
    <source>
        <dbReference type="PROSITE" id="PS51186"/>
    </source>
</evidence>
<dbReference type="EMBL" id="JABSNO010000016">
    <property type="protein sequence ID" value="NRS93146.1"/>
    <property type="molecule type" value="Genomic_DNA"/>
</dbReference>
<proteinExistence type="predicted"/>
<feature type="domain" description="N-acetyltransferase" evidence="2">
    <location>
        <begin position="6"/>
        <end position="154"/>
    </location>
</feature>
<comment type="caution">
    <text evidence="3">The sequence shown here is derived from an EMBL/GenBank/DDBJ whole genome shotgun (WGS) entry which is preliminary data.</text>
</comment>
<dbReference type="AlphaFoldDB" id="A0A8J8G8B9"/>
<dbReference type="Gene3D" id="3.40.630.30">
    <property type="match status" value="1"/>
</dbReference>
<keyword evidence="4" id="KW-1185">Reference proteome</keyword>
<keyword evidence="1" id="KW-0808">Transferase</keyword>
<evidence type="ECO:0000256" key="1">
    <source>
        <dbReference type="ARBA" id="ARBA00022679"/>
    </source>
</evidence>
<organism evidence="3 4">
    <name type="scientific">Frigoriflavimonas asaccharolytica</name>
    <dbReference type="NCBI Taxonomy" id="2735899"/>
    <lineage>
        <taxon>Bacteria</taxon>
        <taxon>Pseudomonadati</taxon>
        <taxon>Bacteroidota</taxon>
        <taxon>Flavobacteriia</taxon>
        <taxon>Flavobacteriales</taxon>
        <taxon>Weeksellaceae</taxon>
        <taxon>Frigoriflavimonas</taxon>
    </lineage>
</organism>
<dbReference type="InterPro" id="IPR050769">
    <property type="entry name" value="NAT_camello-type"/>
</dbReference>
<protein>
    <submittedName>
        <fullName evidence="3">N-acetylglutamate synthase-like GNAT family acetyltransferase</fullName>
    </submittedName>
</protein>
<reference evidence="3" key="1">
    <citation type="submission" date="2020-05" db="EMBL/GenBank/DDBJ databases">
        <title>Genomic Encyclopedia of Type Strains, Phase IV (KMG-V): Genome sequencing to study the core and pangenomes of soil and plant-associated prokaryotes.</title>
        <authorList>
            <person name="Whitman W."/>
        </authorList>
    </citation>
    <scope>NUCLEOTIDE SEQUENCE</scope>
    <source>
        <strain evidence="3">16F</strain>
    </source>
</reference>
<dbReference type="InterPro" id="IPR016181">
    <property type="entry name" value="Acyl_CoA_acyltransferase"/>
</dbReference>
<dbReference type="PROSITE" id="PS51186">
    <property type="entry name" value="GNAT"/>
    <property type="match status" value="1"/>
</dbReference>
<dbReference type="GO" id="GO:0008080">
    <property type="term" value="F:N-acetyltransferase activity"/>
    <property type="evidence" value="ECO:0007669"/>
    <property type="project" value="InterPro"/>
</dbReference>
<accession>A0A8J8G8B9</accession>
<dbReference type="PANTHER" id="PTHR13947:SF37">
    <property type="entry name" value="LD18367P"/>
    <property type="match status" value="1"/>
</dbReference>